<keyword evidence="3" id="KW-1185">Reference proteome</keyword>
<dbReference type="Proteomes" id="UP000646426">
    <property type="component" value="Unassembled WGS sequence"/>
</dbReference>
<reference evidence="2" key="1">
    <citation type="journal article" date="2014" name="Int. J. Syst. Evol. Microbiol.">
        <title>Complete genome sequence of Corynebacterium casei LMG S-19264T (=DSM 44701T), isolated from a smear-ripened cheese.</title>
        <authorList>
            <consortium name="US DOE Joint Genome Institute (JGI-PGF)"/>
            <person name="Walter F."/>
            <person name="Albersmeier A."/>
            <person name="Kalinowski J."/>
            <person name="Ruckert C."/>
        </authorList>
    </citation>
    <scope>NUCLEOTIDE SEQUENCE</scope>
    <source>
        <strain evidence="2">KCTC 23077</strain>
    </source>
</reference>
<evidence type="ECO:0000256" key="1">
    <source>
        <dbReference type="SAM" id="Phobius"/>
    </source>
</evidence>
<dbReference type="RefSeq" id="WP_189456259.1">
    <property type="nucleotide sequence ID" value="NZ_BMYD01000003.1"/>
</dbReference>
<proteinExistence type="predicted"/>
<gene>
    <name evidence="2" type="ORF">GCM10007067_20890</name>
</gene>
<keyword evidence="1" id="KW-0812">Transmembrane</keyword>
<comment type="caution">
    <text evidence="2">The sequence shown here is derived from an EMBL/GenBank/DDBJ whole genome shotgun (WGS) entry which is preliminary data.</text>
</comment>
<protein>
    <submittedName>
        <fullName evidence="2">Uncharacterized protein</fullName>
    </submittedName>
</protein>
<name>A0A918T0P4_9GAMM</name>
<evidence type="ECO:0000313" key="2">
    <source>
        <dbReference type="EMBL" id="GHA82710.1"/>
    </source>
</evidence>
<organism evidence="2 3">
    <name type="scientific">Cognatilysobacter bugurensis</name>
    <dbReference type="NCBI Taxonomy" id="543356"/>
    <lineage>
        <taxon>Bacteria</taxon>
        <taxon>Pseudomonadati</taxon>
        <taxon>Pseudomonadota</taxon>
        <taxon>Gammaproteobacteria</taxon>
        <taxon>Lysobacterales</taxon>
        <taxon>Lysobacteraceae</taxon>
        <taxon>Cognatilysobacter</taxon>
    </lineage>
</organism>
<dbReference type="EMBL" id="BMYD01000003">
    <property type="protein sequence ID" value="GHA82710.1"/>
    <property type="molecule type" value="Genomic_DNA"/>
</dbReference>
<keyword evidence="1" id="KW-0472">Membrane</keyword>
<sequence>MNPQRILMGWTCIALAFIAIALVATGLVEPPGLRDVRGGADLLAVFGSAVLVPLALFAFGLWLIKAPRKQ</sequence>
<keyword evidence="1" id="KW-1133">Transmembrane helix</keyword>
<evidence type="ECO:0000313" key="3">
    <source>
        <dbReference type="Proteomes" id="UP000646426"/>
    </source>
</evidence>
<feature type="transmembrane region" description="Helical" evidence="1">
    <location>
        <begin position="42"/>
        <end position="64"/>
    </location>
</feature>
<reference evidence="2" key="2">
    <citation type="submission" date="2020-09" db="EMBL/GenBank/DDBJ databases">
        <authorList>
            <person name="Sun Q."/>
            <person name="Kim S."/>
        </authorList>
    </citation>
    <scope>NUCLEOTIDE SEQUENCE</scope>
    <source>
        <strain evidence="2">KCTC 23077</strain>
    </source>
</reference>
<accession>A0A918T0P4</accession>
<dbReference type="AlphaFoldDB" id="A0A918T0P4"/>